<protein>
    <submittedName>
        <fullName evidence="2">Uncharacterized protein</fullName>
    </submittedName>
</protein>
<comment type="caution">
    <text evidence="2">The sequence shown here is derived from an EMBL/GenBank/DDBJ whole genome shotgun (WGS) entry which is preliminary data.</text>
</comment>
<organism evidence="2">
    <name type="scientific">Xenorhabdus bovienii str. puntauvense</name>
    <dbReference type="NCBI Taxonomy" id="1398201"/>
    <lineage>
        <taxon>Bacteria</taxon>
        <taxon>Pseudomonadati</taxon>
        <taxon>Pseudomonadota</taxon>
        <taxon>Gammaproteobacteria</taxon>
        <taxon>Enterobacterales</taxon>
        <taxon>Morganellaceae</taxon>
        <taxon>Xenorhabdus</taxon>
    </lineage>
</organism>
<dbReference type="Proteomes" id="UP000028511">
    <property type="component" value="Unassembled WGS sequence"/>
</dbReference>
<proteinExistence type="predicted"/>
<keyword evidence="1" id="KW-0812">Transmembrane</keyword>
<keyword evidence="1" id="KW-1133">Transmembrane helix</keyword>
<name>A0A077NAZ1_XENBV</name>
<gene>
    <name evidence="2" type="ORF">XBP1_1320012</name>
</gene>
<evidence type="ECO:0000313" key="2">
    <source>
        <dbReference type="EMBL" id="CDG95438.1"/>
    </source>
</evidence>
<keyword evidence="1" id="KW-0472">Membrane</keyword>
<accession>A0A077NAZ1</accession>
<reference evidence="2" key="1">
    <citation type="submission" date="2013-07" db="EMBL/GenBank/DDBJ databases">
        <title>Sub-species coevolution in mutualistic symbiosis.</title>
        <authorList>
            <person name="Murfin K."/>
            <person name="Klassen J."/>
            <person name="Lee M."/>
            <person name="Forst S."/>
            <person name="Stock P."/>
            <person name="Goodrich-Blair H."/>
        </authorList>
    </citation>
    <scope>NUCLEOTIDE SEQUENCE [LARGE SCALE GENOMIC DNA]</scope>
    <source>
        <strain evidence="2">Puntauvense</strain>
    </source>
</reference>
<dbReference type="HOGENOM" id="CLU_3319419_0_0_6"/>
<evidence type="ECO:0000256" key="1">
    <source>
        <dbReference type="SAM" id="Phobius"/>
    </source>
</evidence>
<dbReference type="EMBL" id="CBSW010000038">
    <property type="protein sequence ID" value="CDG95438.1"/>
    <property type="molecule type" value="Genomic_DNA"/>
</dbReference>
<dbReference type="AlphaFoldDB" id="A0A077NAZ1"/>
<sequence>MRISSDCMATRLMNSVLIFRYFYLLLLGILTLCSYPSIA</sequence>
<feature type="transmembrane region" description="Helical" evidence="1">
    <location>
        <begin position="21"/>
        <end position="38"/>
    </location>
</feature>